<protein>
    <submittedName>
        <fullName evidence="2">Uncharacterized protein</fullName>
    </submittedName>
</protein>
<keyword evidence="1" id="KW-1133">Transmembrane helix</keyword>
<accession>A0A8J7Y333</accession>
<reference evidence="2 3" key="1">
    <citation type="submission" date="2021-06" db="EMBL/GenBank/DDBJ databases">
        <title>New haloarchaea isolates fom saline soil.</title>
        <authorList>
            <person name="Duran-Viseras A."/>
            <person name="Sanchez-Porro C.S."/>
            <person name="Ventosa A."/>
        </authorList>
    </citation>
    <scope>NUCLEOTIDE SEQUENCE [LARGE SCALE GENOMIC DNA]</scope>
    <source>
        <strain evidence="2 3">JCM 183640</strain>
    </source>
</reference>
<name>A0A8J7Y333_9EURY</name>
<feature type="transmembrane region" description="Helical" evidence="1">
    <location>
        <begin position="36"/>
        <end position="54"/>
    </location>
</feature>
<feature type="transmembrane region" description="Helical" evidence="1">
    <location>
        <begin position="12"/>
        <end position="30"/>
    </location>
</feature>
<evidence type="ECO:0000256" key="1">
    <source>
        <dbReference type="SAM" id="Phobius"/>
    </source>
</evidence>
<gene>
    <name evidence="2" type="ORF">KTS45_03715</name>
</gene>
<sequence length="65" mass="7072">MDTDRLTKLALNYLALFVLVFLVLAAVRAVVGDVGFWIELAIVVVVALAYRPVVTRLGVAPSGWE</sequence>
<keyword evidence="3" id="KW-1185">Reference proteome</keyword>
<proteinExistence type="predicted"/>
<keyword evidence="1" id="KW-0812">Transmembrane</keyword>
<evidence type="ECO:0000313" key="2">
    <source>
        <dbReference type="EMBL" id="MBV0923297.1"/>
    </source>
</evidence>
<organism evidence="2 3">
    <name type="scientific">Haloarcula limicola</name>
    <dbReference type="NCBI Taxonomy" id="1429915"/>
    <lineage>
        <taxon>Archaea</taxon>
        <taxon>Methanobacteriati</taxon>
        <taxon>Methanobacteriota</taxon>
        <taxon>Stenosarchaea group</taxon>
        <taxon>Halobacteria</taxon>
        <taxon>Halobacteriales</taxon>
        <taxon>Haloarculaceae</taxon>
        <taxon>Haloarcula</taxon>
    </lineage>
</organism>
<dbReference type="AlphaFoldDB" id="A0A8J7Y333"/>
<dbReference type="RefSeq" id="WP_162316438.1">
    <property type="nucleotide sequence ID" value="NZ_JAHQXF010000001.1"/>
</dbReference>
<keyword evidence="1" id="KW-0472">Membrane</keyword>
<dbReference type="Proteomes" id="UP000766550">
    <property type="component" value="Unassembled WGS sequence"/>
</dbReference>
<comment type="caution">
    <text evidence="2">The sequence shown here is derived from an EMBL/GenBank/DDBJ whole genome shotgun (WGS) entry which is preliminary data.</text>
</comment>
<dbReference type="EMBL" id="JAHQXF010000001">
    <property type="protein sequence ID" value="MBV0923297.1"/>
    <property type="molecule type" value="Genomic_DNA"/>
</dbReference>
<evidence type="ECO:0000313" key="3">
    <source>
        <dbReference type="Proteomes" id="UP000766550"/>
    </source>
</evidence>